<keyword evidence="2" id="KW-1185">Reference proteome</keyword>
<gene>
    <name evidence="1" type="ORF">PHAVU_010G092600g</name>
</gene>
<protein>
    <submittedName>
        <fullName evidence="1">Uncharacterized protein</fullName>
    </submittedName>
</protein>
<dbReference type="AlphaFoldDB" id="V7AN62"/>
<dbReference type="EMBL" id="CM002297">
    <property type="protein sequence ID" value="ESW06984.1"/>
    <property type="molecule type" value="Genomic_DNA"/>
</dbReference>
<dbReference type="Gramene" id="ESW06984">
    <property type="protein sequence ID" value="ESW06984"/>
    <property type="gene ID" value="PHAVU_010G092600g"/>
</dbReference>
<evidence type="ECO:0000313" key="2">
    <source>
        <dbReference type="Proteomes" id="UP000000226"/>
    </source>
</evidence>
<reference evidence="2" key="1">
    <citation type="journal article" date="2014" name="Nat. Genet.">
        <title>A reference genome for common bean and genome-wide analysis of dual domestications.</title>
        <authorList>
            <person name="Schmutz J."/>
            <person name="McClean P.E."/>
            <person name="Mamidi S."/>
            <person name="Wu G.A."/>
            <person name="Cannon S.B."/>
            <person name="Grimwood J."/>
            <person name="Jenkins J."/>
            <person name="Shu S."/>
            <person name="Song Q."/>
            <person name="Chavarro C."/>
            <person name="Torres-Torres M."/>
            <person name="Geffroy V."/>
            <person name="Moghaddam S.M."/>
            <person name="Gao D."/>
            <person name="Abernathy B."/>
            <person name="Barry K."/>
            <person name="Blair M."/>
            <person name="Brick M.A."/>
            <person name="Chovatia M."/>
            <person name="Gepts P."/>
            <person name="Goodstein D.M."/>
            <person name="Gonzales M."/>
            <person name="Hellsten U."/>
            <person name="Hyten D.L."/>
            <person name="Jia G."/>
            <person name="Kelly J.D."/>
            <person name="Kudrna D."/>
            <person name="Lee R."/>
            <person name="Richard M.M."/>
            <person name="Miklas P.N."/>
            <person name="Osorno J.M."/>
            <person name="Rodrigues J."/>
            <person name="Thareau V."/>
            <person name="Urrea C.A."/>
            <person name="Wang M."/>
            <person name="Yu Y."/>
            <person name="Zhang M."/>
            <person name="Wing R.A."/>
            <person name="Cregan P.B."/>
            <person name="Rokhsar D.S."/>
            <person name="Jackson S.A."/>
        </authorList>
    </citation>
    <scope>NUCLEOTIDE SEQUENCE [LARGE SCALE GENOMIC DNA]</scope>
    <source>
        <strain evidence="2">cv. G19833</strain>
    </source>
</reference>
<accession>V7AN62</accession>
<sequence length="85" mass="9941">MDGGKERREMQKKDVRFSFCFGIIFNAIHLWQKFSESKHVSHVRFTIRHSLTESNTSERNIDSKRQVEPNSMISLQSSLGELEGR</sequence>
<evidence type="ECO:0000313" key="1">
    <source>
        <dbReference type="EMBL" id="ESW06984.1"/>
    </source>
</evidence>
<name>V7AN62_PHAVU</name>
<organism evidence="1 2">
    <name type="scientific">Phaseolus vulgaris</name>
    <name type="common">Kidney bean</name>
    <name type="synonym">French bean</name>
    <dbReference type="NCBI Taxonomy" id="3885"/>
    <lineage>
        <taxon>Eukaryota</taxon>
        <taxon>Viridiplantae</taxon>
        <taxon>Streptophyta</taxon>
        <taxon>Embryophyta</taxon>
        <taxon>Tracheophyta</taxon>
        <taxon>Spermatophyta</taxon>
        <taxon>Magnoliopsida</taxon>
        <taxon>eudicotyledons</taxon>
        <taxon>Gunneridae</taxon>
        <taxon>Pentapetalae</taxon>
        <taxon>rosids</taxon>
        <taxon>fabids</taxon>
        <taxon>Fabales</taxon>
        <taxon>Fabaceae</taxon>
        <taxon>Papilionoideae</taxon>
        <taxon>50 kb inversion clade</taxon>
        <taxon>NPAAA clade</taxon>
        <taxon>indigoferoid/millettioid clade</taxon>
        <taxon>Phaseoleae</taxon>
        <taxon>Phaseolus</taxon>
    </lineage>
</organism>
<proteinExistence type="predicted"/>
<dbReference type="Proteomes" id="UP000000226">
    <property type="component" value="Chromosome 10"/>
</dbReference>